<dbReference type="Gene3D" id="2.40.33.20">
    <property type="entry name" value="PK beta-barrel domain-like"/>
    <property type="match status" value="1"/>
</dbReference>
<dbReference type="PROSITE" id="PS51340">
    <property type="entry name" value="MOSC"/>
    <property type="match status" value="1"/>
</dbReference>
<sequence>MAEVVELVTYPVKGCAAVPLREAALEPAGIAGDRGFLVTTSEGVGRTQRRDPALALISPEVTRTPAGERLTLRAPGAEALHVEADLAGPRRGVDMLGRPLRGIDQGDEAADWLSEVLGSRSRLFRVPPENGRITDGLTPGTSRYADSCAVHLVSRASLDHLNKRLADRGAEPLPMSRFRPNIVVDGWNGEQDAEHAEHAEYAEDTARRLRIGGSELGYAKLAIRCAVTLVAQDSAAKRGPEPLRTLATYRRAAEGGVAFGAKFAVLRPGTLAVGDPVEVTAWGASEL</sequence>
<dbReference type="SUPFAM" id="SSF50800">
    <property type="entry name" value="PK beta-barrel domain-like"/>
    <property type="match status" value="1"/>
</dbReference>
<evidence type="ECO:0000313" key="2">
    <source>
        <dbReference type="EMBL" id="RCG23045.1"/>
    </source>
</evidence>
<evidence type="ECO:0000259" key="1">
    <source>
        <dbReference type="PROSITE" id="PS51340"/>
    </source>
</evidence>
<dbReference type="InterPro" id="IPR005303">
    <property type="entry name" value="MOCOS_middle"/>
</dbReference>
<dbReference type="GO" id="GO:0030170">
    <property type="term" value="F:pyridoxal phosphate binding"/>
    <property type="evidence" value="ECO:0007669"/>
    <property type="project" value="InterPro"/>
</dbReference>
<dbReference type="InterPro" id="IPR011037">
    <property type="entry name" value="Pyrv_Knase-like_insert_dom_sf"/>
</dbReference>
<protein>
    <submittedName>
        <fullName evidence="2">MOSC domain-containing protein</fullName>
    </submittedName>
</protein>
<dbReference type="InterPro" id="IPR005302">
    <property type="entry name" value="MoCF_Sase_C"/>
</dbReference>
<reference evidence="2 3" key="1">
    <citation type="submission" date="2018-06" db="EMBL/GenBank/DDBJ databases">
        <title>Streptomyces reniochalinae sp. nov. and Streptomyces diacarnus sp. nov. from marine sponges.</title>
        <authorList>
            <person name="Li L."/>
        </authorList>
    </citation>
    <scope>NUCLEOTIDE SEQUENCE [LARGE SCALE GENOMIC DNA]</scope>
    <source>
        <strain evidence="2 3">LHW51701</strain>
    </source>
</reference>
<dbReference type="PANTHER" id="PTHR14237">
    <property type="entry name" value="MOLYBDOPTERIN COFACTOR SULFURASE MOSC"/>
    <property type="match status" value="1"/>
</dbReference>
<name>A0A367EZQ2_9ACTN</name>
<dbReference type="RefSeq" id="WP_114022458.1">
    <property type="nucleotide sequence ID" value="NZ_QOIN01000043.1"/>
</dbReference>
<keyword evidence="3" id="KW-1185">Reference proteome</keyword>
<dbReference type="AlphaFoldDB" id="A0A367EZQ2"/>
<proteinExistence type="predicted"/>
<dbReference type="Pfam" id="PF03476">
    <property type="entry name" value="MOSC_N"/>
    <property type="match status" value="1"/>
</dbReference>
<dbReference type="GO" id="GO:0030151">
    <property type="term" value="F:molybdenum ion binding"/>
    <property type="evidence" value="ECO:0007669"/>
    <property type="project" value="InterPro"/>
</dbReference>
<dbReference type="Proteomes" id="UP000252914">
    <property type="component" value="Unassembled WGS sequence"/>
</dbReference>
<comment type="caution">
    <text evidence="2">The sequence shown here is derived from an EMBL/GenBank/DDBJ whole genome shotgun (WGS) entry which is preliminary data.</text>
</comment>
<dbReference type="PANTHER" id="PTHR14237:SF19">
    <property type="entry name" value="MITOCHONDRIAL AMIDOXIME REDUCING COMPONENT 1"/>
    <property type="match status" value="1"/>
</dbReference>
<gene>
    <name evidence="2" type="ORF">DTL70_15265</name>
</gene>
<evidence type="ECO:0000313" key="3">
    <source>
        <dbReference type="Proteomes" id="UP000252914"/>
    </source>
</evidence>
<dbReference type="Pfam" id="PF03473">
    <property type="entry name" value="MOSC"/>
    <property type="match status" value="1"/>
</dbReference>
<dbReference type="EMBL" id="QOIN01000043">
    <property type="protein sequence ID" value="RCG23045.1"/>
    <property type="molecule type" value="Genomic_DNA"/>
</dbReference>
<organism evidence="2 3">
    <name type="scientific">Streptomyces diacarni</name>
    <dbReference type="NCBI Taxonomy" id="2800381"/>
    <lineage>
        <taxon>Bacteria</taxon>
        <taxon>Bacillati</taxon>
        <taxon>Actinomycetota</taxon>
        <taxon>Actinomycetes</taxon>
        <taxon>Kitasatosporales</taxon>
        <taxon>Streptomycetaceae</taxon>
        <taxon>Streptomyces</taxon>
    </lineage>
</organism>
<feature type="domain" description="MOSC" evidence="1">
    <location>
        <begin position="121"/>
        <end position="280"/>
    </location>
</feature>
<dbReference type="SUPFAM" id="SSF141673">
    <property type="entry name" value="MOSC N-terminal domain-like"/>
    <property type="match status" value="1"/>
</dbReference>
<accession>A0A367EZQ2</accession>
<dbReference type="GO" id="GO:0003824">
    <property type="term" value="F:catalytic activity"/>
    <property type="evidence" value="ECO:0007669"/>
    <property type="project" value="InterPro"/>
</dbReference>